<organism evidence="1">
    <name type="scientific">Aphanomyces astaci</name>
    <name type="common">Crayfish plague agent</name>
    <dbReference type="NCBI Taxonomy" id="112090"/>
    <lineage>
        <taxon>Eukaryota</taxon>
        <taxon>Sar</taxon>
        <taxon>Stramenopiles</taxon>
        <taxon>Oomycota</taxon>
        <taxon>Saprolegniomycetes</taxon>
        <taxon>Saprolegniales</taxon>
        <taxon>Verrucalvaceae</taxon>
        <taxon>Aphanomyces</taxon>
    </lineage>
</organism>
<name>W4GM06_APHAT</name>
<dbReference type="VEuPathDB" id="FungiDB:H257_06203"/>
<sequence>MAKVAETASNGMEESVVEVLQELLLEFQDELENADLVYRNTRLRWAAALRMVPKKYPSDLRMTIDSIPTNTCTERMPNLDVAMGVLKDSRVYFTLDWMKG</sequence>
<dbReference type="GeneID" id="20808199"/>
<dbReference type="RefSeq" id="XP_009829649.1">
    <property type="nucleotide sequence ID" value="XM_009831347.1"/>
</dbReference>
<protein>
    <submittedName>
        <fullName evidence="1">Uncharacterized protein</fullName>
    </submittedName>
</protein>
<dbReference type="AlphaFoldDB" id="W4GM06"/>
<dbReference type="OrthoDB" id="76385at2759"/>
<gene>
    <name evidence="1" type="ORF">H257_06203</name>
</gene>
<accession>W4GM06</accession>
<evidence type="ECO:0000313" key="1">
    <source>
        <dbReference type="EMBL" id="ETV80702.1"/>
    </source>
</evidence>
<proteinExistence type="predicted"/>
<dbReference type="EMBL" id="KI913125">
    <property type="protein sequence ID" value="ETV80702.1"/>
    <property type="molecule type" value="Genomic_DNA"/>
</dbReference>
<reference evidence="1" key="1">
    <citation type="submission" date="2013-12" db="EMBL/GenBank/DDBJ databases">
        <title>The Genome Sequence of Aphanomyces astaci APO3.</title>
        <authorList>
            <consortium name="The Broad Institute Genomics Platform"/>
            <person name="Russ C."/>
            <person name="Tyler B."/>
            <person name="van West P."/>
            <person name="Dieguez-Uribeondo J."/>
            <person name="Young S.K."/>
            <person name="Zeng Q."/>
            <person name="Gargeya S."/>
            <person name="Fitzgerald M."/>
            <person name="Abouelleil A."/>
            <person name="Alvarado L."/>
            <person name="Chapman S.B."/>
            <person name="Gainer-Dewar J."/>
            <person name="Goldberg J."/>
            <person name="Griggs A."/>
            <person name="Gujja S."/>
            <person name="Hansen M."/>
            <person name="Howarth C."/>
            <person name="Imamovic A."/>
            <person name="Ireland A."/>
            <person name="Larimer J."/>
            <person name="McCowan C."/>
            <person name="Murphy C."/>
            <person name="Pearson M."/>
            <person name="Poon T.W."/>
            <person name="Priest M."/>
            <person name="Roberts A."/>
            <person name="Saif S."/>
            <person name="Shea T."/>
            <person name="Sykes S."/>
            <person name="Wortman J."/>
            <person name="Nusbaum C."/>
            <person name="Birren B."/>
        </authorList>
    </citation>
    <scope>NUCLEOTIDE SEQUENCE [LARGE SCALE GENOMIC DNA]</scope>
    <source>
        <strain evidence="1">APO3</strain>
    </source>
</reference>